<evidence type="ECO:0000259" key="5">
    <source>
        <dbReference type="Pfam" id="PF13675"/>
    </source>
</evidence>
<dbReference type="Proteomes" id="UP000683428">
    <property type="component" value="Chromosome"/>
</dbReference>
<name>A0A975SP93_9RHOO</name>
<keyword evidence="4" id="KW-0472">Membrane</keyword>
<dbReference type="GO" id="GO:0016020">
    <property type="term" value="C:membrane"/>
    <property type="evidence" value="ECO:0007669"/>
    <property type="project" value="UniProtKB-SubCell"/>
</dbReference>
<reference evidence="6" key="1">
    <citation type="submission" date="2020-11" db="EMBL/GenBank/DDBJ databases">
        <title>Azospira inquinata sp. nov.</title>
        <authorList>
            <person name="Moe W.M."/>
            <person name="Mikes M.C."/>
        </authorList>
    </citation>
    <scope>NUCLEOTIDE SEQUENCE</scope>
    <source>
        <strain evidence="6">Azo-3</strain>
    </source>
</reference>
<sequence>MHLYVGESQSQEQNTVENIGFLKKRRSFLLGAIGVLYGFKCYASGELGLISLPKTISQAINLAGRQRMLSQRGAKLYAQILLNIRVDVAKKNINGTILEFEQQLSYLKSFLKGEKGQEKYLDLMGRQWGKYKAILAGQPSVAKLPEISEYSDAILGAANSLADLLQRSVGSKIGGIVNLSGRQRMLSQQLAKYLFFSANGYSEKNYTQDIIRARSEFSSAMNILKAAPENTPETLSWLTLGDSQWSFYDQFFSNIKKGTRLNDLAVASENILEVLEKLTFLYAKL</sequence>
<evidence type="ECO:0000256" key="2">
    <source>
        <dbReference type="ARBA" id="ARBA00022692"/>
    </source>
</evidence>
<comment type="subcellular location">
    <subcellularLocation>
        <location evidence="1">Membrane</location>
        <topology evidence="1">Multi-pass membrane protein</topology>
    </subcellularLocation>
</comment>
<dbReference type="EMBL" id="CP064782">
    <property type="protein sequence ID" value="QWT49460.1"/>
    <property type="molecule type" value="Genomic_DNA"/>
</dbReference>
<proteinExistence type="predicted"/>
<dbReference type="InterPro" id="IPR029095">
    <property type="entry name" value="NarX-like_N"/>
</dbReference>
<protein>
    <submittedName>
        <fullName evidence="6">Type IV pili methyl-accepting chemotaxis transducer N-terminal domain-containing protein</fullName>
    </submittedName>
</protein>
<evidence type="ECO:0000313" key="6">
    <source>
        <dbReference type="EMBL" id="QWT49460.1"/>
    </source>
</evidence>
<dbReference type="RefSeq" id="WP_216126971.1">
    <property type="nucleotide sequence ID" value="NZ_CP064782.1"/>
</dbReference>
<organism evidence="6 7">
    <name type="scientific">Azospira inquinata</name>
    <dbReference type="NCBI Taxonomy" id="2785627"/>
    <lineage>
        <taxon>Bacteria</taxon>
        <taxon>Pseudomonadati</taxon>
        <taxon>Pseudomonadota</taxon>
        <taxon>Betaproteobacteria</taxon>
        <taxon>Rhodocyclales</taxon>
        <taxon>Rhodocyclaceae</taxon>
        <taxon>Azospira</taxon>
    </lineage>
</organism>
<gene>
    <name evidence="6" type="ORF">Azoinq_02250</name>
</gene>
<dbReference type="AlphaFoldDB" id="A0A975SP93"/>
<dbReference type="Pfam" id="PF13675">
    <property type="entry name" value="PilJ"/>
    <property type="match status" value="1"/>
</dbReference>
<evidence type="ECO:0000256" key="1">
    <source>
        <dbReference type="ARBA" id="ARBA00004141"/>
    </source>
</evidence>
<accession>A0A975SP93</accession>
<keyword evidence="3" id="KW-1133">Transmembrane helix</keyword>
<feature type="domain" description="NarX-like N-terminal" evidence="5">
    <location>
        <begin position="57"/>
        <end position="109"/>
    </location>
</feature>
<dbReference type="KEGG" id="aiq:Azoinq_02250"/>
<keyword evidence="2" id="KW-0812">Transmembrane</keyword>
<evidence type="ECO:0000313" key="7">
    <source>
        <dbReference type="Proteomes" id="UP000683428"/>
    </source>
</evidence>
<evidence type="ECO:0000256" key="4">
    <source>
        <dbReference type="ARBA" id="ARBA00023136"/>
    </source>
</evidence>
<evidence type="ECO:0000256" key="3">
    <source>
        <dbReference type="ARBA" id="ARBA00022989"/>
    </source>
</evidence>
<keyword evidence="7" id="KW-1185">Reference proteome</keyword>